<dbReference type="EMBL" id="CAFBQI010000044">
    <property type="protein sequence ID" value="CAB5048649.1"/>
    <property type="molecule type" value="Genomic_DNA"/>
</dbReference>
<dbReference type="InterPro" id="IPR036779">
    <property type="entry name" value="LysM_dom_sf"/>
</dbReference>
<dbReference type="InterPro" id="IPR018392">
    <property type="entry name" value="LysM"/>
</dbReference>
<evidence type="ECO:0000259" key="2">
    <source>
        <dbReference type="Pfam" id="PF01476"/>
    </source>
</evidence>
<reference evidence="3" key="1">
    <citation type="submission" date="2020-05" db="EMBL/GenBank/DDBJ databases">
        <authorList>
            <person name="Chiriac C."/>
            <person name="Salcher M."/>
            <person name="Ghai R."/>
            <person name="Kavagutti S V."/>
        </authorList>
    </citation>
    <scope>NUCLEOTIDE SEQUENCE</scope>
</reference>
<keyword evidence="1" id="KW-0472">Membrane</keyword>
<keyword evidence="1" id="KW-1133">Transmembrane helix</keyword>
<dbReference type="Pfam" id="PF01476">
    <property type="entry name" value="LysM"/>
    <property type="match status" value="1"/>
</dbReference>
<feature type="domain" description="LysM" evidence="2">
    <location>
        <begin position="80"/>
        <end position="120"/>
    </location>
</feature>
<feature type="transmembrane region" description="Helical" evidence="1">
    <location>
        <begin position="68"/>
        <end position="88"/>
    </location>
</feature>
<protein>
    <submittedName>
        <fullName evidence="3">Unannotated protein</fullName>
    </submittedName>
</protein>
<evidence type="ECO:0000313" key="5">
    <source>
        <dbReference type="EMBL" id="CAB5048649.1"/>
    </source>
</evidence>
<evidence type="ECO:0000256" key="1">
    <source>
        <dbReference type="SAM" id="Phobius"/>
    </source>
</evidence>
<dbReference type="EMBL" id="CAEZZT010000080">
    <property type="protein sequence ID" value="CAB4782368.1"/>
    <property type="molecule type" value="Genomic_DNA"/>
</dbReference>
<organism evidence="3">
    <name type="scientific">freshwater metagenome</name>
    <dbReference type="NCBI Taxonomy" id="449393"/>
    <lineage>
        <taxon>unclassified sequences</taxon>
        <taxon>metagenomes</taxon>
        <taxon>ecological metagenomes</taxon>
    </lineage>
</organism>
<dbReference type="SUPFAM" id="SSF54106">
    <property type="entry name" value="LysM domain"/>
    <property type="match status" value="1"/>
</dbReference>
<gene>
    <name evidence="3" type="ORF">UFOPK2918_01026</name>
    <name evidence="4" type="ORF">UFOPK3288_01472</name>
    <name evidence="5" type="ORF">UFOPK4303_00676</name>
</gene>
<name>A0A6J6WHD9_9ZZZZ</name>
<sequence length="123" mass="12602">MSTMTVASNNGVLQGFSSPFTSSTNPSGARMSRRGRLARTIVVASLTVVMAAGFAAKSGAGDQVVAATSYVTVVVPGGATLWSVASAYSTGDIQSMVESIREANNLKGYDVVAGQKLRVPTRA</sequence>
<feature type="transmembrane region" description="Helical" evidence="1">
    <location>
        <begin position="37"/>
        <end position="56"/>
    </location>
</feature>
<proteinExistence type="predicted"/>
<keyword evidence="1" id="KW-0812">Transmembrane</keyword>
<accession>A0A6J6WHD9</accession>
<dbReference type="Gene3D" id="3.10.350.10">
    <property type="entry name" value="LysM domain"/>
    <property type="match status" value="1"/>
</dbReference>
<evidence type="ECO:0000313" key="3">
    <source>
        <dbReference type="EMBL" id="CAB4782368.1"/>
    </source>
</evidence>
<dbReference type="AlphaFoldDB" id="A0A6J6WHD9"/>
<dbReference type="EMBL" id="CAFBLC010000084">
    <property type="protein sequence ID" value="CAB4859631.1"/>
    <property type="molecule type" value="Genomic_DNA"/>
</dbReference>
<evidence type="ECO:0000313" key="4">
    <source>
        <dbReference type="EMBL" id="CAB4859631.1"/>
    </source>
</evidence>